<dbReference type="EMBL" id="JBHRYJ010000008">
    <property type="protein sequence ID" value="MFC3678247.1"/>
    <property type="molecule type" value="Genomic_DNA"/>
</dbReference>
<gene>
    <name evidence="1" type="ORF">ACFOOQ_22070</name>
</gene>
<proteinExistence type="predicted"/>
<reference evidence="2" key="1">
    <citation type="journal article" date="2019" name="Int. J. Syst. Evol. Microbiol.">
        <title>The Global Catalogue of Microorganisms (GCM) 10K type strain sequencing project: providing services to taxonomists for standard genome sequencing and annotation.</title>
        <authorList>
            <consortium name="The Broad Institute Genomics Platform"/>
            <consortium name="The Broad Institute Genome Sequencing Center for Infectious Disease"/>
            <person name="Wu L."/>
            <person name="Ma J."/>
        </authorList>
    </citation>
    <scope>NUCLEOTIDE SEQUENCE [LARGE SCALE GENOMIC DNA]</scope>
    <source>
        <strain evidence="2">KCTC 42182</strain>
    </source>
</reference>
<sequence>MIFGPGRGSDTRTGFCDELPADTIRSGRLRDVYAYWLDLRQSLGHLPGRQHIDPLALRLHLPFLWMVDAVPAERGMRYRYRLIGTEIVAARGGDDTGKFVDEVNRELAGRQDVSARFALVLLNGRAHWRLGPPLWVNIIGDRAPYIENIYMPLAGEDGAPGIVLAVNAYFDHSLREIALYGMRRETP</sequence>
<keyword evidence="2" id="KW-1185">Reference proteome</keyword>
<name>A0ABV7VMX7_9PROT</name>
<dbReference type="Pfam" id="PF07310">
    <property type="entry name" value="PAS_5"/>
    <property type="match status" value="1"/>
</dbReference>
<protein>
    <submittedName>
        <fullName evidence="1">PAS domain-containing protein</fullName>
    </submittedName>
</protein>
<organism evidence="1 2">
    <name type="scientific">Ferrovibrio xuzhouensis</name>
    <dbReference type="NCBI Taxonomy" id="1576914"/>
    <lineage>
        <taxon>Bacteria</taxon>
        <taxon>Pseudomonadati</taxon>
        <taxon>Pseudomonadota</taxon>
        <taxon>Alphaproteobacteria</taxon>
        <taxon>Rhodospirillales</taxon>
        <taxon>Rhodospirillaceae</taxon>
        <taxon>Ferrovibrio</taxon>
    </lineage>
</organism>
<dbReference type="RefSeq" id="WP_379729864.1">
    <property type="nucleotide sequence ID" value="NZ_JBHRYJ010000008.1"/>
</dbReference>
<evidence type="ECO:0000313" key="2">
    <source>
        <dbReference type="Proteomes" id="UP001595711"/>
    </source>
</evidence>
<dbReference type="Proteomes" id="UP001595711">
    <property type="component" value="Unassembled WGS sequence"/>
</dbReference>
<comment type="caution">
    <text evidence="1">The sequence shown here is derived from an EMBL/GenBank/DDBJ whole genome shotgun (WGS) entry which is preliminary data.</text>
</comment>
<dbReference type="InterPro" id="IPR009922">
    <property type="entry name" value="DUF1457"/>
</dbReference>
<evidence type="ECO:0000313" key="1">
    <source>
        <dbReference type="EMBL" id="MFC3678247.1"/>
    </source>
</evidence>
<accession>A0ABV7VMX7</accession>